<evidence type="ECO:0000256" key="2">
    <source>
        <dbReference type="SAM" id="MobiDB-lite"/>
    </source>
</evidence>
<dbReference type="Pfam" id="PF13100">
    <property type="entry name" value="OstA_2"/>
    <property type="match status" value="1"/>
</dbReference>
<comment type="caution">
    <text evidence="4">The sequence shown here is derived from an EMBL/GenBank/DDBJ whole genome shotgun (WGS) entry which is preliminary data.</text>
</comment>
<feature type="domain" description="Organic solvent tolerance-like N-terminal" evidence="3">
    <location>
        <begin position="39"/>
        <end position="176"/>
    </location>
</feature>
<evidence type="ECO:0000259" key="3">
    <source>
        <dbReference type="Pfam" id="PF13100"/>
    </source>
</evidence>
<accession>A0ABT7YFZ5</accession>
<dbReference type="Proteomes" id="UP001171916">
    <property type="component" value="Unassembled WGS sequence"/>
</dbReference>
<dbReference type="Gene3D" id="2.60.450.10">
    <property type="entry name" value="Lipopolysaccharide (LPS) transport protein A like domain"/>
    <property type="match status" value="2"/>
</dbReference>
<feature type="region of interest" description="Disordered" evidence="2">
    <location>
        <begin position="536"/>
        <end position="562"/>
    </location>
</feature>
<keyword evidence="5" id="KW-1185">Reference proteome</keyword>
<organism evidence="4 5">
    <name type="scientific">Algoriphagus sediminis</name>
    <dbReference type="NCBI Taxonomy" id="3057113"/>
    <lineage>
        <taxon>Bacteria</taxon>
        <taxon>Pseudomonadati</taxon>
        <taxon>Bacteroidota</taxon>
        <taxon>Cytophagia</taxon>
        <taxon>Cytophagales</taxon>
        <taxon>Cyclobacteriaceae</taxon>
        <taxon>Algoriphagus</taxon>
    </lineage>
</organism>
<protein>
    <submittedName>
        <fullName evidence="4">OstA-like protein</fullName>
    </submittedName>
</protein>
<evidence type="ECO:0000313" key="4">
    <source>
        <dbReference type="EMBL" id="MDN3205445.1"/>
    </source>
</evidence>
<dbReference type="PANTHER" id="PTHR36504">
    <property type="entry name" value="LIPOPOLYSACCHARIDE EXPORT SYSTEM PROTEIN LPTA"/>
    <property type="match status" value="1"/>
</dbReference>
<evidence type="ECO:0000313" key="5">
    <source>
        <dbReference type="Proteomes" id="UP001171916"/>
    </source>
</evidence>
<proteinExistence type="predicted"/>
<gene>
    <name evidence="4" type="ORF">QVH07_14890</name>
</gene>
<dbReference type="PANTHER" id="PTHR36504:SF1">
    <property type="entry name" value="LIPOPOLYSACCHARIDE EXPORT SYSTEM PROTEIN LPTA"/>
    <property type="match status" value="1"/>
</dbReference>
<dbReference type="InterPro" id="IPR052037">
    <property type="entry name" value="LPS_export_LptA"/>
</dbReference>
<reference evidence="4" key="1">
    <citation type="submission" date="2023-06" db="EMBL/GenBank/DDBJ databases">
        <title>Robiginitalea aurantiacus sp. nov. and Algoriphagus sediminis sp. nov., isolated from coastal sediment.</title>
        <authorList>
            <person name="Zhou Z.Y."/>
            <person name="An J."/>
            <person name="Jia Y.W."/>
            <person name="Du Z.J."/>
        </authorList>
    </citation>
    <scope>NUCLEOTIDE SEQUENCE</scope>
    <source>
        <strain evidence="4">C2-7</strain>
    </source>
</reference>
<keyword evidence="1" id="KW-0732">Signal</keyword>
<dbReference type="EMBL" id="JAUEPH010000006">
    <property type="protein sequence ID" value="MDN3205445.1"/>
    <property type="molecule type" value="Genomic_DNA"/>
</dbReference>
<sequence length="562" mass="64390">MNKASLFLFLLFLIPVLLLKAQDNTLEIRKADLLAGADGFERLMGNVEMKNQSSLIYCDSAHFFRTENRAQLFGNVRIIDTDDPVITTSRYAEYDGNTKVAKLRNSVVFTNQETTLYTEFLDYNRLSNVANYFNGGRVVDSTNVLTSEKGRYEVSLERITFLDEVVLVNPDYTLKTNYLVYLTIPKTAETKGLTNLISAEGNTLDAVKGSFYDTQGKKFRFFDGTVETETSRVKAQELFYDEAGMYYEGKEDVRVLNKERDVEIFGDVGEYFEESKFSRVYGKALVRKYFEQDTLFMIADSLISLDNDVDSMNYLTAFPNVKLLKSEVYGVSDSLSYNYADSTIKLFRDPVLWNEKSQITADSMTFFLKNDNLDKVFMKDNAFAIATDTLLNYNQMKGRNMTATFSEGNINQIQIDGNAESLYYALEGDTLTQGINLTLSASIRMDFKEGAIRKVMYNIKPDGRFVPVQQIDEENSRLDDFEWREDEKPNKGIIDAWRKPEEIDLDAENLFDIPEVEIRMPTEDEIQNSLREKGIFEPKKSDRPLPSTLKTKGNVKGQFLFQ</sequence>
<dbReference type="InterPro" id="IPR005653">
    <property type="entry name" value="OstA-like_N"/>
</dbReference>
<evidence type="ECO:0000256" key="1">
    <source>
        <dbReference type="ARBA" id="ARBA00022729"/>
    </source>
</evidence>
<dbReference type="RefSeq" id="WP_290001844.1">
    <property type="nucleotide sequence ID" value="NZ_JAUEPH010000006.1"/>
</dbReference>
<name>A0ABT7YFZ5_9BACT</name>